<reference evidence="13" key="1">
    <citation type="submission" date="2021-01" db="EMBL/GenBank/DDBJ databases">
        <title>Marivirga sp. nov., isolated from intertidal surface sediments.</title>
        <authorList>
            <person name="Zhang M."/>
        </authorList>
    </citation>
    <scope>NUCLEOTIDE SEQUENCE</scope>
    <source>
        <strain evidence="13">SM1354</strain>
    </source>
</reference>
<dbReference type="Gene3D" id="3.20.20.70">
    <property type="entry name" value="Aldolase class I"/>
    <property type="match status" value="1"/>
</dbReference>
<name>A0A937APY0_9BACT</name>
<dbReference type="GO" id="GO:0016829">
    <property type="term" value="F:lyase activity"/>
    <property type="evidence" value="ECO:0007669"/>
    <property type="project" value="UniProtKB-KW"/>
</dbReference>
<dbReference type="EC" id="4.3.2.10" evidence="11"/>
<dbReference type="Proteomes" id="UP000642920">
    <property type="component" value="Unassembled WGS sequence"/>
</dbReference>
<keyword evidence="6 11" id="KW-0028">Amino-acid biosynthesis</keyword>
<dbReference type="InterPro" id="IPR004651">
    <property type="entry name" value="HisF"/>
</dbReference>
<dbReference type="FunFam" id="3.20.20.70:FF:000006">
    <property type="entry name" value="Imidazole glycerol phosphate synthase subunit HisF"/>
    <property type="match status" value="1"/>
</dbReference>
<protein>
    <recommendedName>
        <fullName evidence="11">Imidazole glycerol phosphate synthase subunit HisF</fullName>
        <ecNumber evidence="11">4.3.2.10</ecNumber>
    </recommendedName>
    <alternativeName>
        <fullName evidence="11">IGP synthase cyclase subunit</fullName>
    </alternativeName>
    <alternativeName>
        <fullName evidence="11">IGP synthase subunit HisF</fullName>
    </alternativeName>
    <alternativeName>
        <fullName evidence="11">ImGP synthase subunit HisF</fullName>
        <shortName evidence="11">IGPS subunit HisF</shortName>
    </alternativeName>
</protein>
<dbReference type="GO" id="GO:0000105">
    <property type="term" value="P:L-histidine biosynthetic process"/>
    <property type="evidence" value="ECO:0007669"/>
    <property type="project" value="UniProtKB-UniRule"/>
</dbReference>
<accession>A0A937APY0</accession>
<dbReference type="GO" id="GO:0005737">
    <property type="term" value="C:cytoplasm"/>
    <property type="evidence" value="ECO:0007669"/>
    <property type="project" value="UniProtKB-SubCell"/>
</dbReference>
<proteinExistence type="inferred from homology"/>
<evidence type="ECO:0000256" key="12">
    <source>
        <dbReference type="RuleBase" id="RU003657"/>
    </source>
</evidence>
<organism evidence="13 14">
    <name type="scientific">Marivirga atlantica</name>
    <dbReference type="NCBI Taxonomy" id="1548457"/>
    <lineage>
        <taxon>Bacteria</taxon>
        <taxon>Pseudomonadati</taxon>
        <taxon>Bacteroidota</taxon>
        <taxon>Cytophagia</taxon>
        <taxon>Cytophagales</taxon>
        <taxon>Marivirgaceae</taxon>
        <taxon>Marivirga</taxon>
    </lineage>
</organism>
<sequence>MLTKRIIPCLDIKNGRTVKGVNFVELRDAGDPVELAKIYAQQGADELVFLDITATNEKRKTLIELVEKVAEAINIPFTVGGGISTVEDVSMLLAAGADKVSINSAAVRNPQIIKQMADEFGSQCIVVAIDSRAVNGKNLVHTHGGSKATTIETEDWIKEVVELGAGEILLTSMDHDGTKAGFADELLSKVSQLVNVPVIASGGAGNMQHFVDTFKNGKSDAALAASIFHFKEIGIPELKGFLKQNQIEVRL</sequence>
<dbReference type="InterPro" id="IPR050064">
    <property type="entry name" value="IGPS_HisA/HisF"/>
</dbReference>
<evidence type="ECO:0000256" key="4">
    <source>
        <dbReference type="ARBA" id="ARBA00011152"/>
    </source>
</evidence>
<dbReference type="InterPro" id="IPR011060">
    <property type="entry name" value="RibuloseP-bd_barrel"/>
</dbReference>
<keyword evidence="14" id="KW-1185">Reference proteome</keyword>
<evidence type="ECO:0000256" key="9">
    <source>
        <dbReference type="ARBA" id="ARBA00025475"/>
    </source>
</evidence>
<dbReference type="PANTHER" id="PTHR21235:SF2">
    <property type="entry name" value="IMIDAZOLE GLYCEROL PHOSPHATE SYNTHASE HISHF"/>
    <property type="match status" value="1"/>
</dbReference>
<evidence type="ECO:0000256" key="1">
    <source>
        <dbReference type="ARBA" id="ARBA00004496"/>
    </source>
</evidence>
<dbReference type="InterPro" id="IPR013785">
    <property type="entry name" value="Aldolase_TIM"/>
</dbReference>
<evidence type="ECO:0000256" key="8">
    <source>
        <dbReference type="ARBA" id="ARBA00023239"/>
    </source>
</evidence>
<comment type="catalytic activity">
    <reaction evidence="10 11">
        <text>5-[(5-phospho-1-deoxy-D-ribulos-1-ylimino)methylamino]-1-(5-phospho-beta-D-ribosyl)imidazole-4-carboxamide + L-glutamine = D-erythro-1-(imidazol-4-yl)glycerol 3-phosphate + 5-amino-1-(5-phospho-beta-D-ribosyl)imidazole-4-carboxamide + L-glutamate + H(+)</text>
        <dbReference type="Rhea" id="RHEA:24793"/>
        <dbReference type="ChEBI" id="CHEBI:15378"/>
        <dbReference type="ChEBI" id="CHEBI:29985"/>
        <dbReference type="ChEBI" id="CHEBI:58278"/>
        <dbReference type="ChEBI" id="CHEBI:58359"/>
        <dbReference type="ChEBI" id="CHEBI:58475"/>
        <dbReference type="ChEBI" id="CHEBI:58525"/>
        <dbReference type="EC" id="4.3.2.10"/>
    </reaction>
</comment>
<comment type="similarity">
    <text evidence="3 11 12">Belongs to the HisA/HisF family.</text>
</comment>
<comment type="pathway">
    <text evidence="2 11">Amino-acid biosynthesis; L-histidine biosynthesis; L-histidine from 5-phospho-alpha-D-ribose 1-diphosphate: step 5/9.</text>
</comment>
<keyword evidence="5 11" id="KW-0963">Cytoplasm</keyword>
<dbReference type="GO" id="GO:0000107">
    <property type="term" value="F:imidazoleglycerol-phosphate synthase activity"/>
    <property type="evidence" value="ECO:0007669"/>
    <property type="project" value="UniProtKB-UniRule"/>
</dbReference>
<dbReference type="SUPFAM" id="SSF51366">
    <property type="entry name" value="Ribulose-phoshate binding barrel"/>
    <property type="match status" value="1"/>
</dbReference>
<dbReference type="EMBL" id="JAERQG010000004">
    <property type="protein sequence ID" value="MBL0766662.1"/>
    <property type="molecule type" value="Genomic_DNA"/>
</dbReference>
<dbReference type="InterPro" id="IPR006062">
    <property type="entry name" value="His_biosynth"/>
</dbReference>
<gene>
    <name evidence="11 13" type="primary">hisF</name>
    <name evidence="13" type="ORF">JKP34_15450</name>
</gene>
<evidence type="ECO:0000256" key="6">
    <source>
        <dbReference type="ARBA" id="ARBA00022605"/>
    </source>
</evidence>
<evidence type="ECO:0000256" key="2">
    <source>
        <dbReference type="ARBA" id="ARBA00005091"/>
    </source>
</evidence>
<comment type="caution">
    <text evidence="13">The sequence shown here is derived from an EMBL/GenBank/DDBJ whole genome shotgun (WGS) entry which is preliminary data.</text>
</comment>
<dbReference type="PANTHER" id="PTHR21235">
    <property type="entry name" value="IMIDAZOLE GLYCEROL PHOSPHATE SYNTHASE SUBUNIT HISF/H IGP SYNTHASE SUBUNIT HISF/H"/>
    <property type="match status" value="1"/>
</dbReference>
<dbReference type="CDD" id="cd04731">
    <property type="entry name" value="HisF"/>
    <property type="match status" value="1"/>
</dbReference>
<keyword evidence="8 11" id="KW-0456">Lyase</keyword>
<comment type="subcellular location">
    <subcellularLocation>
        <location evidence="1 11">Cytoplasm</location>
    </subcellularLocation>
</comment>
<evidence type="ECO:0000313" key="13">
    <source>
        <dbReference type="EMBL" id="MBL0766662.1"/>
    </source>
</evidence>
<dbReference type="AlphaFoldDB" id="A0A937APY0"/>
<evidence type="ECO:0000256" key="10">
    <source>
        <dbReference type="ARBA" id="ARBA00047838"/>
    </source>
</evidence>
<dbReference type="RefSeq" id="WP_201923443.1">
    <property type="nucleotide sequence ID" value="NZ_JAERQG010000004.1"/>
</dbReference>
<comment type="subunit">
    <text evidence="4 11">Heterodimer of HisH and HisF.</text>
</comment>
<feature type="active site" evidence="11">
    <location>
        <position position="130"/>
    </location>
</feature>
<evidence type="ECO:0000256" key="5">
    <source>
        <dbReference type="ARBA" id="ARBA00022490"/>
    </source>
</evidence>
<comment type="function">
    <text evidence="9 11">IGPS catalyzes the conversion of PRFAR and glutamine to IGP, AICAR and glutamate. The HisF subunit catalyzes the cyclization activity that produces IGP and AICAR from PRFAR using the ammonia provided by the HisH subunit.</text>
</comment>
<dbReference type="NCBIfam" id="TIGR00735">
    <property type="entry name" value="hisF"/>
    <property type="match status" value="1"/>
</dbReference>
<keyword evidence="7 11" id="KW-0368">Histidine biosynthesis</keyword>
<evidence type="ECO:0000256" key="11">
    <source>
        <dbReference type="HAMAP-Rule" id="MF_01013"/>
    </source>
</evidence>
<evidence type="ECO:0000313" key="14">
    <source>
        <dbReference type="Proteomes" id="UP000642920"/>
    </source>
</evidence>
<evidence type="ECO:0000256" key="7">
    <source>
        <dbReference type="ARBA" id="ARBA00023102"/>
    </source>
</evidence>
<evidence type="ECO:0000256" key="3">
    <source>
        <dbReference type="ARBA" id="ARBA00009667"/>
    </source>
</evidence>
<dbReference type="Pfam" id="PF00977">
    <property type="entry name" value="His_biosynth"/>
    <property type="match status" value="1"/>
</dbReference>
<dbReference type="HAMAP" id="MF_01013">
    <property type="entry name" value="HisF"/>
    <property type="match status" value="1"/>
</dbReference>
<feature type="active site" evidence="11">
    <location>
        <position position="11"/>
    </location>
</feature>